<keyword evidence="2" id="KW-1185">Reference proteome</keyword>
<proteinExistence type="predicted"/>
<dbReference type="EMBL" id="JANRMS010000924">
    <property type="protein sequence ID" value="KAJ3532813.1"/>
    <property type="molecule type" value="Genomic_DNA"/>
</dbReference>
<evidence type="ECO:0000313" key="2">
    <source>
        <dbReference type="Proteomes" id="UP001148629"/>
    </source>
</evidence>
<gene>
    <name evidence="1" type="ORF">NM208_g8264</name>
</gene>
<reference evidence="1" key="1">
    <citation type="submission" date="2022-08" db="EMBL/GenBank/DDBJ databases">
        <title>Genome Sequence of Fusarium decemcellulare.</title>
        <authorList>
            <person name="Buettner E."/>
        </authorList>
    </citation>
    <scope>NUCLEOTIDE SEQUENCE</scope>
    <source>
        <strain evidence="1">Babe19</strain>
    </source>
</reference>
<accession>A0ACC1S5Y1</accession>
<protein>
    <submittedName>
        <fullName evidence="1">Uncharacterized protein</fullName>
    </submittedName>
</protein>
<comment type="caution">
    <text evidence="1">The sequence shown here is derived from an EMBL/GenBank/DDBJ whole genome shotgun (WGS) entry which is preliminary data.</text>
</comment>
<dbReference type="Proteomes" id="UP001148629">
    <property type="component" value="Unassembled WGS sequence"/>
</dbReference>
<organism evidence="1 2">
    <name type="scientific">Fusarium decemcellulare</name>
    <dbReference type="NCBI Taxonomy" id="57161"/>
    <lineage>
        <taxon>Eukaryota</taxon>
        <taxon>Fungi</taxon>
        <taxon>Dikarya</taxon>
        <taxon>Ascomycota</taxon>
        <taxon>Pezizomycotina</taxon>
        <taxon>Sordariomycetes</taxon>
        <taxon>Hypocreomycetidae</taxon>
        <taxon>Hypocreales</taxon>
        <taxon>Nectriaceae</taxon>
        <taxon>Fusarium</taxon>
        <taxon>Fusarium decemcellulare species complex</taxon>
    </lineage>
</organism>
<evidence type="ECO:0000313" key="1">
    <source>
        <dbReference type="EMBL" id="KAJ3532813.1"/>
    </source>
</evidence>
<sequence length="1362" mass="154465">MSAPLTSPRKLQAQEELNRAIRSLSFDFQLQLQIPDPTLSPSKRRLLRRTEEQERSDAIYRRAHYLKFQDPHRLSTCLGRFREQADEHLKNWVRKPRADPDTTPIRSSFHDPHRSRLSCEERAELQTFLLGLLQDDNIVRQQRSKYSKRNSDEFPDPSAKRSRGSFEGPGDSPCNSIDDIPVRTRPSTRVHAGRPATQAAGTIATRSNGTASTTTSFSKSQSFSFGAQSFNSSKVSLAPTIFSATTDDGATSTQTTIVSDRSFKNPQTSFSRSLRQFEYQPPDEVTKHDDNEPQSPLLLRKYEYQPPGEAIDEPMLPASDTPRTIIRTQPLDLKFPQPIRSSSPATAYSSLPEMAELDTPILGTPVFGREVPSCALTDRLRNIWPRFPIPGLNQAPLIILWELTRAALHCRVDLSQWDLAYKPTDAWHDQKKFRGQILSHRLFVGQGLPPSCDRIAWDAALGSFSVQDKNVALLAEFIYNTEDSGPLYRLKLHAPRLELGHRLGRRFGADRFMEIIMPSPTSRDAPDIIKQDEQGPGKVIRWLAENAHYFVGRSWAPFFTREAKKTVKDSQPPHKTITIMQERVYFFATDGINFRLPEDQFPPLEEAKCPANRTKMRRCDLLNWAIGVERNAKQPVPKLFSRLALNLSKTCPTIVLEPHQFRHQETMLGFHKYMGAEDMKAQQDMGDGIGRMSRGLARKVATHLGLTEAPCAFQARIGSAKGMWIVDVDDDGLDDSDWIETYPSQRKWECDFQDIHHRTFEVREWSRELRPAGLNQQFIPVLEAQALRPHLMREAIAKHLVNGLSEEIGGQLAAMTHPTNLRSFTHRGFDRSTLGHVPFLGALPERDEDIVSFMLDSGFDATKNRYLRDLVWSMQKRQADQLKAKMNIKIPRSTYAYMVVDFTGTLEEGEVQLAFSSKFQAEGESDTLLDGIDILVARAPAHFVSDIQKVKAVFRPNLKRLKDVVVFSSKGKSPLADLLSGGDYDGDKAWVCWDPQIVENFTNAAKPVEPDLVRQGYLRKSNPSFQSILSTSHDVDGACTEFLHSAISFSMQPSYLGICTVFKEKLCYYERSVSSERAVALSTLVSLLVDQAKQGLLFTREDYDRLRRDMKMQGKDPEYLNERSSRYVNRDGSSHILDYLKFDVAENTIRQALTAFSEALHGPHVQAWDKDLTRLCDEFESQRNDSRIIARLMTTLHAQISETTNEWKVSMAGSKSDNSNNEFATKVKELHQKWSSLQPPPELMSSRQVKPLLDSWNGDPALSKWEMLKASTMFKLGYKFAYTMIWRLSGQQLAWMKAMMSRGGSDMSAIAVTAEMWSVLRPDNKRITALNARRQAGHDNESLAALEEVTEYDEDGTQIDDA</sequence>
<name>A0ACC1S5Y1_9HYPO</name>